<protein>
    <submittedName>
        <fullName evidence="2">Uncharacterized protein</fullName>
    </submittedName>
</protein>
<organism evidence="2 3">
    <name type="scientific">Thalassococcus lentus</name>
    <dbReference type="NCBI Taxonomy" id="1210524"/>
    <lineage>
        <taxon>Bacteria</taxon>
        <taxon>Pseudomonadati</taxon>
        <taxon>Pseudomonadota</taxon>
        <taxon>Alphaproteobacteria</taxon>
        <taxon>Rhodobacterales</taxon>
        <taxon>Roseobacteraceae</taxon>
        <taxon>Thalassococcus</taxon>
    </lineage>
</organism>
<comment type="caution">
    <text evidence="2">The sequence shown here is derived from an EMBL/GenBank/DDBJ whole genome shotgun (WGS) entry which is preliminary data.</text>
</comment>
<keyword evidence="1" id="KW-0732">Signal</keyword>
<evidence type="ECO:0000313" key="3">
    <source>
        <dbReference type="Proteomes" id="UP001210720"/>
    </source>
</evidence>
<dbReference type="EMBL" id="JAQIOY010000001">
    <property type="protein sequence ID" value="MDA7423551.1"/>
    <property type="molecule type" value="Genomic_DNA"/>
</dbReference>
<keyword evidence="3" id="KW-1185">Reference proteome</keyword>
<name>A0ABT4XNM8_9RHOB</name>
<dbReference type="RefSeq" id="WP_271430899.1">
    <property type="nucleotide sequence ID" value="NZ_JAQIOY010000001.1"/>
</dbReference>
<gene>
    <name evidence="2" type="ORF">PFY00_02310</name>
</gene>
<feature type="chain" id="PRO_5045760858" evidence="1">
    <location>
        <begin position="20"/>
        <end position="121"/>
    </location>
</feature>
<feature type="signal peptide" evidence="1">
    <location>
        <begin position="1"/>
        <end position="19"/>
    </location>
</feature>
<proteinExistence type="predicted"/>
<sequence length="121" mass="13651">MFKFSVLALATVLPFSALADGQILVGDVFDDPRSIGRSAIAEFYFLEEGLPHISVEMTYDKQDFMTVIITETGFADDSVAGSRIRYVLREREEGGWVVTETESLQKCYRTENKDWQKGPCV</sequence>
<evidence type="ECO:0000313" key="2">
    <source>
        <dbReference type="EMBL" id="MDA7423551.1"/>
    </source>
</evidence>
<accession>A0ABT4XNM8</accession>
<evidence type="ECO:0000256" key="1">
    <source>
        <dbReference type="SAM" id="SignalP"/>
    </source>
</evidence>
<dbReference type="Proteomes" id="UP001210720">
    <property type="component" value="Unassembled WGS sequence"/>
</dbReference>
<reference evidence="2 3" key="1">
    <citation type="submission" date="2023-01" db="EMBL/GenBank/DDBJ databases">
        <title>Thalassococcus onchidii sp. nov., isolated from a marine invertebrate from the South China Sea.</title>
        <authorList>
            <person name="Xu S."/>
            <person name="Liu Z."/>
            <person name="Xu Y."/>
        </authorList>
    </citation>
    <scope>NUCLEOTIDE SEQUENCE [LARGE SCALE GENOMIC DNA]</scope>
    <source>
        <strain evidence="2 3">KCTC 32084</strain>
    </source>
</reference>